<dbReference type="EMBL" id="JAFBBU010000001">
    <property type="protein sequence ID" value="MBM7473487.1"/>
    <property type="molecule type" value="Genomic_DNA"/>
</dbReference>
<reference evidence="1 2" key="1">
    <citation type="submission" date="2021-01" db="EMBL/GenBank/DDBJ databases">
        <title>Sequencing the genomes of 1000 actinobacteria strains.</title>
        <authorList>
            <person name="Klenk H.-P."/>
        </authorList>
    </citation>
    <scope>NUCLEOTIDE SEQUENCE [LARGE SCALE GENOMIC DNA]</scope>
    <source>
        <strain evidence="1 2">DSM 13057</strain>
    </source>
</reference>
<protein>
    <recommendedName>
        <fullName evidence="3">Ig-like domain-containing protein</fullName>
    </recommendedName>
</protein>
<accession>A0ABS2L8R8</accession>
<evidence type="ECO:0000313" key="1">
    <source>
        <dbReference type="EMBL" id="MBM7473487.1"/>
    </source>
</evidence>
<keyword evidence="2" id="KW-1185">Reference proteome</keyword>
<dbReference type="Gene3D" id="2.60.40.2700">
    <property type="match status" value="5"/>
</dbReference>
<dbReference type="RefSeq" id="WP_205111011.1">
    <property type="nucleotide sequence ID" value="NZ_BAAAHT010000001.1"/>
</dbReference>
<name>A0ABS2L8R8_9MICO</name>
<proteinExistence type="predicted"/>
<gene>
    <name evidence="1" type="ORF">JOE66_003121</name>
</gene>
<evidence type="ECO:0008006" key="3">
    <source>
        <dbReference type="Google" id="ProtNLM"/>
    </source>
</evidence>
<sequence>MAPAGTPDARDPADRMGTPMTSLVLRRALAAAATLATAALLVAGSGTAAQALVQPNGSDGAYYLFDSGTETRFPATQVYAWTDDLVGSPSSRDARLLFSCPADATSVQTFIAPVGQERVRSAWSAYADGAFYFGTKYVLESPANLSAQILGMASNVRTKGGDYSLGFACLKSNNVQFASAGVWYTTIHVTAGTGTWTAAVPAITPALISVKPAITGTTSVDSLLTAVPGAWGPGTVKLAYQWYHGDTPIIGATASTYTLAASDQHFAMSVSVTGTRPGFETAAVVSNPTSTVLGPFTQAPVPTIAGTAKAGSVLTATAGAWAPAPVSVALQWARAGVAIPGATAAKYTLTGTDVGKTITVSATGTATGFITTTKTSLPTAAIAQGTLTTATPTITGTLVAGKTLTANPGAWMPGAVTFAYQWKRAGVAIAGATAPGYSLTAADVSKTISVSVTGSEAGFATATTTSASTTTVLAALTATPVPTIAGTPAVGKTLTATAGTWSPAPVTLTYQWKRSGVAITGATSASYTLTAVDAAKVITVSVTGSKAGYGTVTTTSAATSAVLSALTATPVPTIAGTPAIGKVLTASTGTWGPAPVTLAFQWSRAGVAIPGATTATYTPVAADLGKTLTVSVTGSKTAFLAVVKTSIPTAAVAAK</sequence>
<dbReference type="Proteomes" id="UP000776164">
    <property type="component" value="Unassembled WGS sequence"/>
</dbReference>
<organism evidence="1 2">
    <name type="scientific">Subtercola frigoramans</name>
    <dbReference type="NCBI Taxonomy" id="120298"/>
    <lineage>
        <taxon>Bacteria</taxon>
        <taxon>Bacillati</taxon>
        <taxon>Actinomycetota</taxon>
        <taxon>Actinomycetes</taxon>
        <taxon>Micrococcales</taxon>
        <taxon>Microbacteriaceae</taxon>
        <taxon>Subtercola</taxon>
    </lineage>
</organism>
<evidence type="ECO:0000313" key="2">
    <source>
        <dbReference type="Proteomes" id="UP000776164"/>
    </source>
</evidence>
<comment type="caution">
    <text evidence="1">The sequence shown here is derived from an EMBL/GenBank/DDBJ whole genome shotgun (WGS) entry which is preliminary data.</text>
</comment>